<dbReference type="InterPro" id="IPR036927">
    <property type="entry name" value="Cyt_c_oxase-like_su1_sf"/>
</dbReference>
<evidence type="ECO:0000313" key="2">
    <source>
        <dbReference type="EMBL" id="BAD39914.1"/>
    </source>
</evidence>
<sequence>MGASSCAVTRVTGPIGCTAVWLKRKVRPDRRSTEMHAANILLRSSARWLAVVLPLGVLIRSAFVWLYTPGPFYWGDLIHAHSHTAYFGWAGLGLMGLILHLLPRFTGRPVAESRPLTWLLRLAPWAVGGALVTFAWWGYAGPSIGFAALNEVLWVLFAVVFWREVRGRPLRDWPAPLVLMGAAVLLLLLSISGTTLVIISEAVLDGAFPLLYQAGVYLFLELYADGWVEIGLMGVVLALAEREAAGGQADEGPAARRVATAALLLVGPAALRMLIPRGLEGPLVWLSIAAGALFGLAQLYFLAIARRLRLPAAAGPWWRLAALSLALKAALEFMPVLPAWSALALDRNPVIAYLHLKLLLLASSGLLGALAAVRGAAEPWSFRLYAAGSVVMVAALAAHGLLARAIPAVNWPLYAVAFAAAFPAAAGGIWGAQPWR</sequence>
<keyword evidence="1" id="KW-1133">Transmembrane helix</keyword>
<feature type="transmembrane region" description="Helical" evidence="1">
    <location>
        <begin position="412"/>
        <end position="432"/>
    </location>
</feature>
<evidence type="ECO:0000256" key="1">
    <source>
        <dbReference type="SAM" id="Phobius"/>
    </source>
</evidence>
<feature type="transmembrane region" description="Helical" evidence="1">
    <location>
        <begin position="283"/>
        <end position="305"/>
    </location>
</feature>
<feature type="transmembrane region" description="Helical" evidence="1">
    <location>
        <begin position="48"/>
        <end position="67"/>
    </location>
</feature>
<feature type="transmembrane region" description="Helical" evidence="1">
    <location>
        <begin position="144"/>
        <end position="165"/>
    </location>
</feature>
<feature type="transmembrane region" description="Helical" evidence="1">
    <location>
        <begin position="87"/>
        <end position="106"/>
    </location>
</feature>
<keyword evidence="3" id="KW-1185">Reference proteome</keyword>
<dbReference type="KEGG" id="sth:STH929"/>
<feature type="transmembrane region" description="Helical" evidence="1">
    <location>
        <begin position="177"/>
        <end position="199"/>
    </location>
</feature>
<name>Q67QX9_SYMTH</name>
<dbReference type="STRING" id="292459.STH929"/>
<feature type="transmembrane region" description="Helical" evidence="1">
    <location>
        <begin position="384"/>
        <end position="406"/>
    </location>
</feature>
<feature type="transmembrane region" description="Helical" evidence="1">
    <location>
        <begin position="118"/>
        <end position="138"/>
    </location>
</feature>
<reference evidence="2 3" key="1">
    <citation type="journal article" date="2004" name="Nucleic Acids Res.">
        <title>Genome sequence of Symbiobacterium thermophilum, an uncultivable bacterium that depends on microbial commensalism.</title>
        <authorList>
            <person name="Ueda K."/>
            <person name="Yamashita A."/>
            <person name="Ishikawa J."/>
            <person name="Shimada M."/>
            <person name="Watsuji T."/>
            <person name="Morimura K."/>
            <person name="Ikeda H."/>
            <person name="Hattori M."/>
            <person name="Beppu T."/>
        </authorList>
    </citation>
    <scope>NUCLEOTIDE SEQUENCE [LARGE SCALE GENOMIC DNA]</scope>
    <source>
        <strain evidence="3">T / IAM 14863</strain>
    </source>
</reference>
<dbReference type="AlphaFoldDB" id="Q67QX9"/>
<keyword evidence="1" id="KW-0812">Transmembrane</keyword>
<evidence type="ECO:0000313" key="3">
    <source>
        <dbReference type="Proteomes" id="UP000000417"/>
    </source>
</evidence>
<dbReference type="EMBL" id="AP006840">
    <property type="protein sequence ID" value="BAD39914.1"/>
    <property type="molecule type" value="Genomic_DNA"/>
</dbReference>
<accession>Q67QX9</accession>
<dbReference type="Gene3D" id="1.20.210.10">
    <property type="entry name" value="Cytochrome c oxidase-like, subunit I domain"/>
    <property type="match status" value="1"/>
</dbReference>
<evidence type="ECO:0008006" key="4">
    <source>
        <dbReference type="Google" id="ProtNLM"/>
    </source>
</evidence>
<feature type="transmembrane region" description="Helical" evidence="1">
    <location>
        <begin position="258"/>
        <end position="277"/>
    </location>
</feature>
<dbReference type="Proteomes" id="UP000000417">
    <property type="component" value="Chromosome"/>
</dbReference>
<dbReference type="HOGENOM" id="CLU_653267_0_0_9"/>
<feature type="transmembrane region" description="Helical" evidence="1">
    <location>
        <begin position="350"/>
        <end position="372"/>
    </location>
</feature>
<keyword evidence="1" id="KW-0472">Membrane</keyword>
<proteinExistence type="predicted"/>
<protein>
    <recommendedName>
        <fullName evidence="4">NnrS family protein</fullName>
    </recommendedName>
</protein>
<feature type="transmembrane region" description="Helical" evidence="1">
    <location>
        <begin position="211"/>
        <end position="237"/>
    </location>
</feature>
<feature type="transmembrane region" description="Helical" evidence="1">
    <location>
        <begin position="317"/>
        <end position="338"/>
    </location>
</feature>
<organism evidence="2 3">
    <name type="scientific">Symbiobacterium thermophilum (strain DSM 24528 / JCM 14929 / IAM 14863 / T)</name>
    <dbReference type="NCBI Taxonomy" id="292459"/>
    <lineage>
        <taxon>Bacteria</taxon>
        <taxon>Bacillati</taxon>
        <taxon>Bacillota</taxon>
        <taxon>Clostridia</taxon>
        <taxon>Eubacteriales</taxon>
        <taxon>Symbiobacteriaceae</taxon>
        <taxon>Symbiobacterium</taxon>
    </lineage>
</organism>
<gene>
    <name evidence="2" type="ordered locus">STH929</name>
</gene>